<dbReference type="SUPFAM" id="SSF53335">
    <property type="entry name" value="S-adenosyl-L-methionine-dependent methyltransferases"/>
    <property type="match status" value="1"/>
</dbReference>
<dbReference type="InterPro" id="IPR029063">
    <property type="entry name" value="SAM-dependent_MTases_sf"/>
</dbReference>
<feature type="domain" description="Methyltransferase" evidence="4">
    <location>
        <begin position="44"/>
        <end position="132"/>
    </location>
</feature>
<evidence type="ECO:0000313" key="5">
    <source>
        <dbReference type="EMBL" id="MDK3020239.1"/>
    </source>
</evidence>
<organism evidence="5 6">
    <name type="scientific">Pseudodonghicola flavimaris</name>
    <dbReference type="NCBI Taxonomy" id="3050036"/>
    <lineage>
        <taxon>Bacteria</taxon>
        <taxon>Pseudomonadati</taxon>
        <taxon>Pseudomonadota</taxon>
        <taxon>Alphaproteobacteria</taxon>
        <taxon>Rhodobacterales</taxon>
        <taxon>Paracoccaceae</taxon>
        <taxon>Pseudodonghicola</taxon>
    </lineage>
</organism>
<dbReference type="GO" id="GO:0008168">
    <property type="term" value="F:methyltransferase activity"/>
    <property type="evidence" value="ECO:0007669"/>
    <property type="project" value="UniProtKB-KW"/>
</dbReference>
<name>A0ABT7F6J7_9RHOB</name>
<evidence type="ECO:0000256" key="1">
    <source>
        <dbReference type="ARBA" id="ARBA00022603"/>
    </source>
</evidence>
<evidence type="ECO:0000259" key="4">
    <source>
        <dbReference type="Pfam" id="PF13649"/>
    </source>
</evidence>
<dbReference type="CDD" id="cd02440">
    <property type="entry name" value="AdoMet_MTases"/>
    <property type="match status" value="1"/>
</dbReference>
<accession>A0ABT7F6J7</accession>
<reference evidence="5 6" key="1">
    <citation type="submission" date="2023-05" db="EMBL/GenBank/DDBJ databases">
        <title>Pseudodonghicola sp. nov.</title>
        <authorList>
            <person name="Huang J."/>
        </authorList>
    </citation>
    <scope>NUCLEOTIDE SEQUENCE [LARGE SCALE GENOMIC DNA]</scope>
    <source>
        <strain evidence="5 6">IC7</strain>
    </source>
</reference>
<protein>
    <submittedName>
        <fullName evidence="5">Class I SAM-dependent methyltransferase</fullName>
        <ecNumber evidence="5">2.1.1.-</ecNumber>
    </submittedName>
</protein>
<evidence type="ECO:0000313" key="6">
    <source>
        <dbReference type="Proteomes" id="UP001243757"/>
    </source>
</evidence>
<keyword evidence="1 5" id="KW-0489">Methyltransferase</keyword>
<dbReference type="GO" id="GO:0032259">
    <property type="term" value="P:methylation"/>
    <property type="evidence" value="ECO:0007669"/>
    <property type="project" value="UniProtKB-KW"/>
</dbReference>
<evidence type="ECO:0000256" key="2">
    <source>
        <dbReference type="ARBA" id="ARBA00022679"/>
    </source>
</evidence>
<dbReference type="Pfam" id="PF13649">
    <property type="entry name" value="Methyltransf_25"/>
    <property type="match status" value="1"/>
</dbReference>
<dbReference type="EC" id="2.1.1.-" evidence="5"/>
<proteinExistence type="predicted"/>
<dbReference type="Gene3D" id="3.40.50.150">
    <property type="entry name" value="Vaccinia Virus protein VP39"/>
    <property type="match status" value="1"/>
</dbReference>
<dbReference type="InterPro" id="IPR041698">
    <property type="entry name" value="Methyltransf_25"/>
</dbReference>
<evidence type="ECO:0000256" key="3">
    <source>
        <dbReference type="ARBA" id="ARBA00022691"/>
    </source>
</evidence>
<dbReference type="PANTHER" id="PTHR43464:SF19">
    <property type="entry name" value="UBIQUINONE BIOSYNTHESIS O-METHYLTRANSFERASE, MITOCHONDRIAL"/>
    <property type="match status" value="1"/>
</dbReference>
<dbReference type="EMBL" id="JASNJD010000023">
    <property type="protein sequence ID" value="MDK3020239.1"/>
    <property type="molecule type" value="Genomic_DNA"/>
</dbReference>
<comment type="caution">
    <text evidence="5">The sequence shown here is derived from an EMBL/GenBank/DDBJ whole genome shotgun (WGS) entry which is preliminary data.</text>
</comment>
<dbReference type="RefSeq" id="WP_284482929.1">
    <property type="nucleotide sequence ID" value="NZ_JASNJD010000023.1"/>
</dbReference>
<gene>
    <name evidence="5" type="ORF">QO033_21360</name>
</gene>
<dbReference type="PANTHER" id="PTHR43464">
    <property type="entry name" value="METHYLTRANSFERASE"/>
    <property type="match status" value="1"/>
</dbReference>
<dbReference type="Proteomes" id="UP001243757">
    <property type="component" value="Unassembled WGS sequence"/>
</dbReference>
<keyword evidence="3" id="KW-0949">S-adenosyl-L-methionine</keyword>
<keyword evidence="6" id="KW-1185">Reference proteome</keyword>
<keyword evidence="2 5" id="KW-0808">Transferase</keyword>
<sequence>MSDPETIAIYDARATDYAAQNEDYVRRDPQLATFIAACPAGGHVLDLGCGPGTSSALLAEAGLKVLATDASAGMVELAGQHPGVTARQATFDEIEGEDLYDGIWASFCLLHAPRADFPRHLAALRRALKPGGSFAIGMKLGEGEARDKIGRLYTYYTREALMTHLKDAGFTPVSETSVKGEGLDGSMAQLITVICDG</sequence>